<dbReference type="Proteomes" id="UP000268093">
    <property type="component" value="Unassembled WGS sequence"/>
</dbReference>
<name>A0A433DAH0_9FUNG</name>
<evidence type="ECO:0000313" key="3">
    <source>
        <dbReference type="Proteomes" id="UP000268093"/>
    </source>
</evidence>
<proteinExistence type="predicted"/>
<evidence type="ECO:0000256" key="1">
    <source>
        <dbReference type="SAM" id="Phobius"/>
    </source>
</evidence>
<keyword evidence="3" id="KW-1185">Reference proteome</keyword>
<feature type="transmembrane region" description="Helical" evidence="1">
    <location>
        <begin position="20"/>
        <end position="38"/>
    </location>
</feature>
<evidence type="ECO:0000313" key="2">
    <source>
        <dbReference type="EMBL" id="RUP47864.1"/>
    </source>
</evidence>
<dbReference type="EMBL" id="RBNI01004021">
    <property type="protein sequence ID" value="RUP47864.1"/>
    <property type="molecule type" value="Genomic_DNA"/>
</dbReference>
<sequence length="64" mass="7257">MEDLLAALIKERDKYAKSFGAFFALLSVFVDIGVVGGWREGNGKGRLGGYNFINFWHIVHLEPW</sequence>
<comment type="caution">
    <text evidence="2">The sequence shown here is derived from an EMBL/GenBank/DDBJ whole genome shotgun (WGS) entry which is preliminary data.</text>
</comment>
<keyword evidence="1" id="KW-1133">Transmembrane helix</keyword>
<dbReference type="AlphaFoldDB" id="A0A433DAH0"/>
<gene>
    <name evidence="2" type="ORF">BC936DRAFT_145251</name>
</gene>
<accession>A0A433DAH0</accession>
<protein>
    <submittedName>
        <fullName evidence="2">Uncharacterized protein</fullName>
    </submittedName>
</protein>
<organism evidence="2 3">
    <name type="scientific">Jimgerdemannia flammicorona</name>
    <dbReference type="NCBI Taxonomy" id="994334"/>
    <lineage>
        <taxon>Eukaryota</taxon>
        <taxon>Fungi</taxon>
        <taxon>Fungi incertae sedis</taxon>
        <taxon>Mucoromycota</taxon>
        <taxon>Mucoromycotina</taxon>
        <taxon>Endogonomycetes</taxon>
        <taxon>Endogonales</taxon>
        <taxon>Endogonaceae</taxon>
        <taxon>Jimgerdemannia</taxon>
    </lineage>
</organism>
<reference evidence="2 3" key="1">
    <citation type="journal article" date="2018" name="New Phytol.">
        <title>Phylogenomics of Endogonaceae and evolution of mycorrhizas within Mucoromycota.</title>
        <authorList>
            <person name="Chang Y."/>
            <person name="Desiro A."/>
            <person name="Na H."/>
            <person name="Sandor L."/>
            <person name="Lipzen A."/>
            <person name="Clum A."/>
            <person name="Barry K."/>
            <person name="Grigoriev I.V."/>
            <person name="Martin F.M."/>
            <person name="Stajich J.E."/>
            <person name="Smith M.E."/>
            <person name="Bonito G."/>
            <person name="Spatafora J.W."/>
        </authorList>
    </citation>
    <scope>NUCLEOTIDE SEQUENCE [LARGE SCALE GENOMIC DNA]</scope>
    <source>
        <strain evidence="2 3">GMNB39</strain>
    </source>
</reference>
<keyword evidence="1" id="KW-0812">Transmembrane</keyword>
<keyword evidence="1" id="KW-0472">Membrane</keyword>